<evidence type="ECO:0000256" key="1">
    <source>
        <dbReference type="SAM" id="Phobius"/>
    </source>
</evidence>
<dbReference type="RefSeq" id="WP_378288147.1">
    <property type="nucleotide sequence ID" value="NZ_JBHSON010000082.1"/>
</dbReference>
<evidence type="ECO:0000259" key="2">
    <source>
        <dbReference type="Pfam" id="PF10756"/>
    </source>
</evidence>
<proteinExistence type="predicted"/>
<organism evidence="3 4">
    <name type="scientific">Actinomadura rugatobispora</name>
    <dbReference type="NCBI Taxonomy" id="1994"/>
    <lineage>
        <taxon>Bacteria</taxon>
        <taxon>Bacillati</taxon>
        <taxon>Actinomycetota</taxon>
        <taxon>Actinomycetes</taxon>
        <taxon>Streptosporangiales</taxon>
        <taxon>Thermomonosporaceae</taxon>
        <taxon>Actinomadura</taxon>
    </lineage>
</organism>
<gene>
    <name evidence="3" type="ORF">ACFPZN_41800</name>
</gene>
<keyword evidence="1" id="KW-1133">Transmembrane helix</keyword>
<sequence length="350" mass="37499">MITPDQEEPLALRPSYRHLILVVLIYVLVNVGLIITDRGMLVLLSPLYLPLSIAIALGPGIITLSGSRGRTTVDASGVTRTKGGTEQHIPWDEIERISFTGGALGMGFVLVLVRRGGGRLILPAPAPSMFARERSLAARLEPIYARAGTHRPRVASQPVQPGARRVTSLSHTMTLAVLTGVSVLTLYLASPWTQAWWPGREEAVALPTACSVADKATVARLVPNARPPKSVPPGRPERASLCSFRTADPFPTLSIALVLEERGLGLDGGATERLRDSYAKRSCPARLPGIGDDACLTIKNVGDVRTTVGVSARKNNIHITVEYYGTAPTTPATEETIRLTRAALDGIPFE</sequence>
<name>A0ABW1A9K9_9ACTN</name>
<comment type="caution">
    <text evidence="3">The sequence shown here is derived from an EMBL/GenBank/DDBJ whole genome shotgun (WGS) entry which is preliminary data.</text>
</comment>
<evidence type="ECO:0000313" key="3">
    <source>
        <dbReference type="EMBL" id="MFC5752185.1"/>
    </source>
</evidence>
<dbReference type="InterPro" id="IPR019692">
    <property type="entry name" value="CFP-6_PH"/>
</dbReference>
<feature type="transmembrane region" description="Helical" evidence="1">
    <location>
        <begin position="16"/>
        <end position="35"/>
    </location>
</feature>
<keyword evidence="4" id="KW-1185">Reference proteome</keyword>
<keyword evidence="1" id="KW-0812">Transmembrane</keyword>
<feature type="transmembrane region" description="Helical" evidence="1">
    <location>
        <begin position="47"/>
        <end position="66"/>
    </location>
</feature>
<dbReference type="Proteomes" id="UP001596074">
    <property type="component" value="Unassembled WGS sequence"/>
</dbReference>
<dbReference type="Pfam" id="PF10756">
    <property type="entry name" value="bPH_6"/>
    <property type="match status" value="1"/>
</dbReference>
<protein>
    <submittedName>
        <fullName evidence="3">PH domain-containing protein</fullName>
    </submittedName>
</protein>
<reference evidence="4" key="1">
    <citation type="journal article" date="2019" name="Int. J. Syst. Evol. Microbiol.">
        <title>The Global Catalogue of Microorganisms (GCM) 10K type strain sequencing project: providing services to taxonomists for standard genome sequencing and annotation.</title>
        <authorList>
            <consortium name="The Broad Institute Genomics Platform"/>
            <consortium name="The Broad Institute Genome Sequencing Center for Infectious Disease"/>
            <person name="Wu L."/>
            <person name="Ma J."/>
        </authorList>
    </citation>
    <scope>NUCLEOTIDE SEQUENCE [LARGE SCALE GENOMIC DNA]</scope>
    <source>
        <strain evidence="4">KCTC 42087</strain>
    </source>
</reference>
<accession>A0ABW1A9K9</accession>
<dbReference type="EMBL" id="JBHSON010000082">
    <property type="protein sequence ID" value="MFC5752185.1"/>
    <property type="molecule type" value="Genomic_DNA"/>
</dbReference>
<keyword evidence="1" id="KW-0472">Membrane</keyword>
<feature type="domain" description="Low molecular weight protein antigen 6 PH" evidence="2">
    <location>
        <begin position="69"/>
        <end position="124"/>
    </location>
</feature>
<evidence type="ECO:0000313" key="4">
    <source>
        <dbReference type="Proteomes" id="UP001596074"/>
    </source>
</evidence>